<keyword evidence="1" id="KW-0732">Signal</keyword>
<name>A0A1S1N586_9GAMM</name>
<dbReference type="Proteomes" id="UP000180253">
    <property type="component" value="Unassembled WGS sequence"/>
</dbReference>
<feature type="chain" id="PRO_5010356041" description="DUF2946 domain-containing protein" evidence="1">
    <location>
        <begin position="23"/>
        <end position="128"/>
    </location>
</feature>
<dbReference type="STRING" id="327939.BIW53_15510"/>
<dbReference type="AlphaFoldDB" id="A0A1S1N586"/>
<dbReference type="EMBL" id="MNAN01000034">
    <property type="protein sequence ID" value="OHU94476.1"/>
    <property type="molecule type" value="Genomic_DNA"/>
</dbReference>
<evidence type="ECO:0000313" key="2">
    <source>
        <dbReference type="EMBL" id="OHU94476.1"/>
    </source>
</evidence>
<gene>
    <name evidence="2" type="ORF">BIW53_15510</name>
</gene>
<evidence type="ECO:0000256" key="1">
    <source>
        <dbReference type="SAM" id="SignalP"/>
    </source>
</evidence>
<evidence type="ECO:0000313" key="3">
    <source>
        <dbReference type="Proteomes" id="UP000180253"/>
    </source>
</evidence>
<reference evidence="2 3" key="1">
    <citation type="submission" date="2016-10" db="EMBL/GenBank/DDBJ databases">
        <title>Pseudoalteromonas amylolytica sp. nov., isolated from the surface seawater.</title>
        <authorList>
            <person name="Wu Y.-H."/>
            <person name="Cheng H."/>
            <person name="Jin X.-B."/>
            <person name="Wang C.-S."/>
            <person name="Xu X.-W."/>
        </authorList>
    </citation>
    <scope>NUCLEOTIDE SEQUENCE [LARGE SCALE GENOMIC DNA]</scope>
    <source>
        <strain evidence="2 3">JCM 12483</strain>
    </source>
</reference>
<evidence type="ECO:0008006" key="4">
    <source>
        <dbReference type="Google" id="ProtNLM"/>
    </source>
</evidence>
<protein>
    <recommendedName>
        <fullName evidence="4">DUF2946 domain-containing protein</fullName>
    </recommendedName>
</protein>
<accession>A0A1S1N586</accession>
<organism evidence="2 3">
    <name type="scientific">Pseudoalteromonas byunsanensis</name>
    <dbReference type="NCBI Taxonomy" id="327939"/>
    <lineage>
        <taxon>Bacteria</taxon>
        <taxon>Pseudomonadati</taxon>
        <taxon>Pseudomonadota</taxon>
        <taxon>Gammaproteobacteria</taxon>
        <taxon>Alteromonadales</taxon>
        <taxon>Pseudoalteromonadaceae</taxon>
        <taxon>Pseudoalteromonas</taxon>
    </lineage>
</organism>
<comment type="caution">
    <text evidence="2">The sequence shown here is derived from an EMBL/GenBank/DDBJ whole genome shotgun (WGS) entry which is preliminary data.</text>
</comment>
<dbReference type="RefSeq" id="WP_070992945.1">
    <property type="nucleotide sequence ID" value="NZ_CBCSHD010000010.1"/>
</dbReference>
<keyword evidence="3" id="KW-1185">Reference proteome</keyword>
<dbReference type="OrthoDB" id="6293808at2"/>
<feature type="signal peptide" evidence="1">
    <location>
        <begin position="1"/>
        <end position="22"/>
    </location>
</feature>
<sequence length="128" mass="14590">MRVFISIIITLVIALQSVSAIASASKTHQIDIEHLQTEHVHAEHRNAEHRNAEQANTKQYSSATQLYDEDGHDIKDCHHCGHCSGSHLSWYISKPTYQLPFELALNDYSQTDSYTIHRHEAQFKPPKA</sequence>
<proteinExistence type="predicted"/>